<protein>
    <submittedName>
        <fullName evidence="2">Uncharacterized protein</fullName>
    </submittedName>
</protein>
<evidence type="ECO:0000313" key="2">
    <source>
        <dbReference type="EMBL" id="KAF2252843.1"/>
    </source>
</evidence>
<evidence type="ECO:0000313" key="3">
    <source>
        <dbReference type="Proteomes" id="UP000800094"/>
    </source>
</evidence>
<organism evidence="2 3">
    <name type="scientific">Trematosphaeria pertusa</name>
    <dbReference type="NCBI Taxonomy" id="390896"/>
    <lineage>
        <taxon>Eukaryota</taxon>
        <taxon>Fungi</taxon>
        <taxon>Dikarya</taxon>
        <taxon>Ascomycota</taxon>
        <taxon>Pezizomycotina</taxon>
        <taxon>Dothideomycetes</taxon>
        <taxon>Pleosporomycetidae</taxon>
        <taxon>Pleosporales</taxon>
        <taxon>Massarineae</taxon>
        <taxon>Trematosphaeriaceae</taxon>
        <taxon>Trematosphaeria</taxon>
    </lineage>
</organism>
<dbReference type="OrthoDB" id="3723879at2759"/>
<dbReference type="RefSeq" id="XP_033687847.1">
    <property type="nucleotide sequence ID" value="XM_033828028.1"/>
</dbReference>
<evidence type="ECO:0000256" key="1">
    <source>
        <dbReference type="SAM" id="SignalP"/>
    </source>
</evidence>
<reference evidence="2" key="1">
    <citation type="journal article" date="2020" name="Stud. Mycol.">
        <title>101 Dothideomycetes genomes: a test case for predicting lifestyles and emergence of pathogens.</title>
        <authorList>
            <person name="Haridas S."/>
            <person name="Albert R."/>
            <person name="Binder M."/>
            <person name="Bloem J."/>
            <person name="Labutti K."/>
            <person name="Salamov A."/>
            <person name="Andreopoulos B."/>
            <person name="Baker S."/>
            <person name="Barry K."/>
            <person name="Bills G."/>
            <person name="Bluhm B."/>
            <person name="Cannon C."/>
            <person name="Castanera R."/>
            <person name="Culley D."/>
            <person name="Daum C."/>
            <person name="Ezra D."/>
            <person name="Gonzalez J."/>
            <person name="Henrissat B."/>
            <person name="Kuo A."/>
            <person name="Liang C."/>
            <person name="Lipzen A."/>
            <person name="Lutzoni F."/>
            <person name="Magnuson J."/>
            <person name="Mondo S."/>
            <person name="Nolan M."/>
            <person name="Ohm R."/>
            <person name="Pangilinan J."/>
            <person name="Park H.-J."/>
            <person name="Ramirez L."/>
            <person name="Alfaro M."/>
            <person name="Sun H."/>
            <person name="Tritt A."/>
            <person name="Yoshinaga Y."/>
            <person name="Zwiers L.-H."/>
            <person name="Turgeon B."/>
            <person name="Goodwin S."/>
            <person name="Spatafora J."/>
            <person name="Crous P."/>
            <person name="Grigoriev I."/>
        </authorList>
    </citation>
    <scope>NUCLEOTIDE SEQUENCE</scope>
    <source>
        <strain evidence="2">CBS 122368</strain>
    </source>
</reference>
<accession>A0A6A6IUI5</accession>
<sequence>MRRFAISAILLAASQVVSSAVVDGRDGLLAREEDREMDYLNEAVFLSECQKLKKGTNEQVALEDFLLYFPVYDYVRYNNSLDIGDVATAPFPKSQRVDAMGTHVDWTLATGDDKITAKFPTIGRTFSVWDLDDEGDPDTNVTGVADLGGKGMLCYDEPWSFKMDRNGWDYKCHAPYYCTRERRMIRRTVFDIYETTTAVEIEGLPKRKNGGKLDERIEGMVGNAFFYLQLADRDGVGGAYEYAIDFRLKKHTIRFDIQKGQREGDPKYDAERIKLISEHLYEVVTPEIVKKVKTKTCYGSNTCIYTVPFPSQIKVQVQTALQEQLNWQPTDVIDIYVDVKENAECGNDAVLAKTLSGLFAGIAAVATGGYSAAASVLGGITGGYHTAACLG</sequence>
<name>A0A6A6IUI5_9PLEO</name>
<keyword evidence="3" id="KW-1185">Reference proteome</keyword>
<dbReference type="EMBL" id="ML987191">
    <property type="protein sequence ID" value="KAF2252843.1"/>
    <property type="molecule type" value="Genomic_DNA"/>
</dbReference>
<proteinExistence type="predicted"/>
<dbReference type="AlphaFoldDB" id="A0A6A6IUI5"/>
<keyword evidence="1" id="KW-0732">Signal</keyword>
<feature type="chain" id="PRO_5025575865" evidence="1">
    <location>
        <begin position="20"/>
        <end position="391"/>
    </location>
</feature>
<dbReference type="Proteomes" id="UP000800094">
    <property type="component" value="Unassembled WGS sequence"/>
</dbReference>
<gene>
    <name evidence="2" type="ORF">BU26DRAFT_515280</name>
</gene>
<feature type="signal peptide" evidence="1">
    <location>
        <begin position="1"/>
        <end position="19"/>
    </location>
</feature>
<dbReference type="GeneID" id="54581358"/>